<name>D6Z5F6_DESAT</name>
<dbReference type="OrthoDB" id="9810588at2"/>
<dbReference type="InterPro" id="IPR043129">
    <property type="entry name" value="ATPase_NBD"/>
</dbReference>
<dbReference type="InterPro" id="IPR036010">
    <property type="entry name" value="2Fe-2S_ferredoxin-like_sf"/>
</dbReference>
<dbReference type="eggNOG" id="COG3894">
    <property type="taxonomic scope" value="Bacteria"/>
</dbReference>
<gene>
    <name evidence="2" type="ordered locus">DaAHT2_2015</name>
</gene>
<dbReference type="PROSITE" id="PS51085">
    <property type="entry name" value="2FE2S_FER_2"/>
    <property type="match status" value="1"/>
</dbReference>
<dbReference type="CDD" id="cd00207">
    <property type="entry name" value="fer2"/>
    <property type="match status" value="1"/>
</dbReference>
<dbReference type="HOGENOM" id="CLU_019091_0_0_7"/>
<dbReference type="InParanoid" id="D6Z5F6"/>
<dbReference type="Pfam" id="PF14574">
    <property type="entry name" value="RACo_C_ter"/>
    <property type="match status" value="1"/>
</dbReference>
<dbReference type="Proteomes" id="UP000001508">
    <property type="component" value="Chromosome"/>
</dbReference>
<dbReference type="InterPro" id="IPR040506">
    <property type="entry name" value="RACo_linker"/>
</dbReference>
<proteinExistence type="predicted"/>
<dbReference type="RefSeq" id="WP_013164216.1">
    <property type="nucleotide sequence ID" value="NC_014216.1"/>
</dbReference>
<dbReference type="Pfam" id="PF00111">
    <property type="entry name" value="Fer2"/>
    <property type="match status" value="1"/>
</dbReference>
<dbReference type="InterPro" id="IPR042259">
    <property type="entry name" value="Raco-like_middle_sf"/>
</dbReference>
<dbReference type="eggNOG" id="COG0633">
    <property type="taxonomic scope" value="Bacteria"/>
</dbReference>
<dbReference type="GO" id="GO:0051536">
    <property type="term" value="F:iron-sulfur cluster binding"/>
    <property type="evidence" value="ECO:0007669"/>
    <property type="project" value="InterPro"/>
</dbReference>
<dbReference type="AlphaFoldDB" id="D6Z5F6"/>
<dbReference type="PANTHER" id="PTHR42895">
    <property type="entry name" value="IRON-SULFUR CLUSTER-BINDING PROTEIN-RELATED"/>
    <property type="match status" value="1"/>
</dbReference>
<evidence type="ECO:0000259" key="1">
    <source>
        <dbReference type="PROSITE" id="PS51085"/>
    </source>
</evidence>
<reference evidence="3" key="1">
    <citation type="submission" date="2010-02" db="EMBL/GenBank/DDBJ databases">
        <title>Complete sequence of Desulfurivibrio alkaliphilus AHT2.</title>
        <authorList>
            <consortium name="US DOE Joint Genome Institute"/>
            <person name="Pitluck S."/>
            <person name="Chertkov O."/>
            <person name="Detter J.C."/>
            <person name="Han C."/>
            <person name="Tapia R."/>
            <person name="Larimer F."/>
            <person name="Land M."/>
            <person name="Hauser L."/>
            <person name="Kyrpides N."/>
            <person name="Mikhailova N."/>
            <person name="Sorokin D.Y."/>
            <person name="Muyzer G."/>
            <person name="Woyke T."/>
        </authorList>
    </citation>
    <scope>NUCLEOTIDE SEQUENCE [LARGE SCALE GENOMIC DNA]</scope>
    <source>
        <strain evidence="3">DSM 19089 / UNIQEM U267 / AHT2</strain>
    </source>
</reference>
<accession>D6Z5F6</accession>
<dbReference type="Gene3D" id="3.10.20.30">
    <property type="match status" value="1"/>
</dbReference>
<dbReference type="SUPFAM" id="SSF53067">
    <property type="entry name" value="Actin-like ATPase domain"/>
    <property type="match status" value="1"/>
</dbReference>
<protein>
    <submittedName>
        <fullName evidence="2">Ferredoxin</fullName>
    </submittedName>
</protein>
<feature type="domain" description="2Fe-2S ferredoxin-type" evidence="1">
    <location>
        <begin position="9"/>
        <end position="98"/>
    </location>
</feature>
<dbReference type="InterPro" id="IPR012675">
    <property type="entry name" value="Beta-grasp_dom_sf"/>
</dbReference>
<dbReference type="PANTHER" id="PTHR42895:SF2">
    <property type="entry name" value="IRON-SULFUR CLUSTER PROTEIN"/>
    <property type="match status" value="1"/>
</dbReference>
<evidence type="ECO:0000313" key="2">
    <source>
        <dbReference type="EMBL" id="ADH86693.1"/>
    </source>
</evidence>
<dbReference type="EMBL" id="CP001940">
    <property type="protein sequence ID" value="ADH86693.1"/>
    <property type="molecule type" value="Genomic_DNA"/>
</dbReference>
<dbReference type="InterPro" id="IPR041414">
    <property type="entry name" value="Raco-like_middle"/>
</dbReference>
<dbReference type="InterPro" id="IPR027980">
    <property type="entry name" value="RACo_C"/>
</dbReference>
<keyword evidence="3" id="KW-1185">Reference proteome</keyword>
<dbReference type="InterPro" id="IPR052911">
    <property type="entry name" value="Corrinoid_activation_enz"/>
</dbReference>
<evidence type="ECO:0000313" key="3">
    <source>
        <dbReference type="Proteomes" id="UP000001508"/>
    </source>
</evidence>
<dbReference type="KEGG" id="dak:DaAHT2_2015"/>
<dbReference type="Gene3D" id="3.10.20.880">
    <property type="match status" value="1"/>
</dbReference>
<dbReference type="Pfam" id="PF17651">
    <property type="entry name" value="Raco_middle"/>
    <property type="match status" value="1"/>
</dbReference>
<sequence length="669" mass="71955">MNQQQPASYRITFEPGNRTVTAAGGETLLEAARRLGLHVNASCGGDGTCGRCRVIIEQGAVNGGASEKISPADFQQGHRLACGAEITGDTVVRIPVESGLGKGGLTTGGRGEVAGRNRARMHVYDIEELREHGLFLPPVEKFFLELPRPGHADNMADAGRIINSLSSQYDEHRMVITLPVLKKIPAALRADDFRATVTVARPVHSGKNFVMDIQPGNWTRRNFALAFDLGTTSIYGILVDLESGKVLARDGAYNGQLSYGEDVISRIIYAEKPQGLERMQELAVNTINQVLDKLLAKAHPPEEAARGAVRREEISSITIAANTTMTHLLLGLDPSHIRRAPYVPASTFLPPVRAADLGLKLDQHAVALCYPAVSSYVGGDIVAGVMGSGMYRTDKLTLYLDIGTNAEIVIGSREWLVCAACSAGPAFEGGGITHGMRAAQGAIEDVAIDPQTLEPLLTTVGNRPPVGICGSGLLNLVAALFTCGVLDSRGRFQRELATDRLREGRSGWEYVLVRQQEAGVEHDIVLNEVDIQNFMRAKAAIFAGVKTLVEEVGLAIGDLEQVILAGAFGSYLDLDAAMTVGLLPEIAPEKFLYVGNGSLMGAWMSAMSNHIRRDVVAVVRKLTSFELSEVTAFQEQYTASQFLPHTDLELFPGVKKRLNEQAATSIPAP</sequence>
<dbReference type="InterPro" id="IPR001041">
    <property type="entry name" value="2Fe-2S_ferredoxin-type"/>
</dbReference>
<organism evidence="2 3">
    <name type="scientific">Desulfurivibrio alkaliphilus (strain DSM 19089 / UNIQEM U267 / AHT2)</name>
    <dbReference type="NCBI Taxonomy" id="589865"/>
    <lineage>
        <taxon>Bacteria</taxon>
        <taxon>Pseudomonadati</taxon>
        <taxon>Thermodesulfobacteriota</taxon>
        <taxon>Desulfobulbia</taxon>
        <taxon>Desulfobulbales</taxon>
        <taxon>Desulfobulbaceae</taxon>
        <taxon>Desulfurivibrio</taxon>
    </lineage>
</organism>
<dbReference type="STRING" id="589865.DaAHT2_2015"/>
<dbReference type="SUPFAM" id="SSF54292">
    <property type="entry name" value="2Fe-2S ferredoxin-like"/>
    <property type="match status" value="1"/>
</dbReference>
<dbReference type="Pfam" id="PF17650">
    <property type="entry name" value="RACo_linker"/>
    <property type="match status" value="1"/>
</dbReference>
<dbReference type="Gene3D" id="3.30.420.480">
    <property type="entry name" value="Domain of unknown function (DUF4445)"/>
    <property type="match status" value="1"/>
</dbReference>